<dbReference type="PANTHER" id="PTHR45138:SF9">
    <property type="entry name" value="DIGUANYLATE CYCLASE DGCM-RELATED"/>
    <property type="match status" value="1"/>
</dbReference>
<dbReference type="InterPro" id="IPR043128">
    <property type="entry name" value="Rev_trsase/Diguanyl_cyclase"/>
</dbReference>
<dbReference type="Pfam" id="PF13426">
    <property type="entry name" value="PAS_9"/>
    <property type="match status" value="1"/>
</dbReference>
<dbReference type="NCBIfam" id="TIGR00229">
    <property type="entry name" value="sensory_box"/>
    <property type="match status" value="2"/>
</dbReference>
<protein>
    <recommendedName>
        <fullName evidence="2">diguanylate cyclase</fullName>
        <ecNumber evidence="2">2.7.7.65</ecNumber>
    </recommendedName>
</protein>
<dbReference type="Gene3D" id="3.30.70.270">
    <property type="match status" value="1"/>
</dbReference>
<dbReference type="InterPro" id="IPR035965">
    <property type="entry name" value="PAS-like_dom_sf"/>
</dbReference>
<comment type="catalytic activity">
    <reaction evidence="3">
        <text>2 GTP = 3',3'-c-di-GMP + 2 diphosphate</text>
        <dbReference type="Rhea" id="RHEA:24898"/>
        <dbReference type="ChEBI" id="CHEBI:33019"/>
        <dbReference type="ChEBI" id="CHEBI:37565"/>
        <dbReference type="ChEBI" id="CHEBI:58805"/>
        <dbReference type="EC" id="2.7.7.65"/>
    </reaction>
</comment>
<dbReference type="SUPFAM" id="SSF55785">
    <property type="entry name" value="PYP-like sensor domain (PAS domain)"/>
    <property type="match status" value="2"/>
</dbReference>
<dbReference type="EMBL" id="LVHF01000029">
    <property type="protein sequence ID" value="OAN13028.1"/>
    <property type="molecule type" value="Genomic_DNA"/>
</dbReference>
<reference evidence="6 7" key="1">
    <citation type="submission" date="2016-03" db="EMBL/GenBank/DDBJ databases">
        <title>Photobacterium proteolyticum sp. nov. a protease producing bacterium isolated from ocean sediments of Laizhou Bay.</title>
        <authorList>
            <person name="Li Y."/>
        </authorList>
    </citation>
    <scope>NUCLEOTIDE SEQUENCE [LARGE SCALE GENOMIC DNA]</scope>
    <source>
        <strain evidence="6 7">R-40508</strain>
    </source>
</reference>
<dbReference type="InterPro" id="IPR000160">
    <property type="entry name" value="GGDEF_dom"/>
</dbReference>
<dbReference type="RefSeq" id="WP_084406637.1">
    <property type="nucleotide sequence ID" value="NZ_LVHF01000029.1"/>
</dbReference>
<dbReference type="Pfam" id="PF00990">
    <property type="entry name" value="GGDEF"/>
    <property type="match status" value="1"/>
</dbReference>
<comment type="cofactor">
    <cofactor evidence="1">
        <name>Mg(2+)</name>
        <dbReference type="ChEBI" id="CHEBI:18420"/>
    </cofactor>
</comment>
<evidence type="ECO:0000313" key="6">
    <source>
        <dbReference type="EMBL" id="OAN13028.1"/>
    </source>
</evidence>
<name>A0A178K6R3_9GAMM</name>
<dbReference type="AlphaFoldDB" id="A0A178K6R3"/>
<dbReference type="STRING" id="858640.A3K86_15285"/>
<keyword evidence="7" id="KW-1185">Reference proteome</keyword>
<dbReference type="FunFam" id="3.30.70.270:FF:000001">
    <property type="entry name" value="Diguanylate cyclase domain protein"/>
    <property type="match status" value="1"/>
</dbReference>
<dbReference type="Gene3D" id="3.30.450.20">
    <property type="entry name" value="PAS domain"/>
    <property type="match status" value="2"/>
</dbReference>
<gene>
    <name evidence="6" type="ORF">A3K86_15285</name>
</gene>
<dbReference type="PANTHER" id="PTHR45138">
    <property type="entry name" value="REGULATORY COMPONENTS OF SENSORY TRANSDUCTION SYSTEM"/>
    <property type="match status" value="1"/>
</dbReference>
<proteinExistence type="predicted"/>
<evidence type="ECO:0000256" key="1">
    <source>
        <dbReference type="ARBA" id="ARBA00001946"/>
    </source>
</evidence>
<dbReference type="InterPro" id="IPR000014">
    <property type="entry name" value="PAS"/>
</dbReference>
<dbReference type="OrthoDB" id="5800589at2"/>
<dbReference type="EC" id="2.7.7.65" evidence="2"/>
<dbReference type="SMART" id="SM00091">
    <property type="entry name" value="PAS"/>
    <property type="match status" value="2"/>
</dbReference>
<dbReference type="InterPro" id="IPR029787">
    <property type="entry name" value="Nucleotide_cyclase"/>
</dbReference>
<sequence>MSLQISKDEKVFIDSHYGVVVHRDFKPLYADDTYANYFGYSNADAILSLPSLLDLIAPKEQQKARQTYQDVMSGKLKPGVRSYKNIDNSGNELIVLTVDHVIEWQGEPAMQITIIDLSSQIEMQRQLKASEKRYRELVDGSIQGILVHRNFKPLFCNRAYSDMHGYQSEQVLLAQDSILPLITPQFHQQAWEENAALLNGDVENIKAEVKGIKRNGETIWLSLLSRHVIWDGEPAVQVTAMDITEQNLLKEKLEHQANYDGLTNLLNRRASSELLVQQFNLLKQAGKPLSCVMIDLDNFKLINDHYGHLVGDEVLRQFAKVSSQNIRQDDIMARWGGEEFILILPECSHAEANVIAQRLCQRLNQVQVDTEQGRLNFSASMGIATMEPDTLASACVAGKISTVDQLLVAADRALYQAKRNGKNCVVCALQG</sequence>
<dbReference type="Proteomes" id="UP000078503">
    <property type="component" value="Unassembled WGS sequence"/>
</dbReference>
<comment type="caution">
    <text evidence="6">The sequence shown here is derived from an EMBL/GenBank/DDBJ whole genome shotgun (WGS) entry which is preliminary data.</text>
</comment>
<dbReference type="NCBIfam" id="TIGR00254">
    <property type="entry name" value="GGDEF"/>
    <property type="match status" value="1"/>
</dbReference>
<accession>A0A178K6R3</accession>
<dbReference type="PROSITE" id="PS50112">
    <property type="entry name" value="PAS"/>
    <property type="match status" value="1"/>
</dbReference>
<dbReference type="PROSITE" id="PS50887">
    <property type="entry name" value="GGDEF"/>
    <property type="match status" value="1"/>
</dbReference>
<dbReference type="InterPro" id="IPR050469">
    <property type="entry name" value="Diguanylate_Cyclase"/>
</dbReference>
<evidence type="ECO:0000259" key="5">
    <source>
        <dbReference type="PROSITE" id="PS50887"/>
    </source>
</evidence>
<dbReference type="SMART" id="SM00267">
    <property type="entry name" value="GGDEF"/>
    <property type="match status" value="1"/>
</dbReference>
<organism evidence="6 7">
    <name type="scientific">Photobacterium jeanii</name>
    <dbReference type="NCBI Taxonomy" id="858640"/>
    <lineage>
        <taxon>Bacteria</taxon>
        <taxon>Pseudomonadati</taxon>
        <taxon>Pseudomonadota</taxon>
        <taxon>Gammaproteobacteria</taxon>
        <taxon>Vibrionales</taxon>
        <taxon>Vibrionaceae</taxon>
        <taxon>Photobacterium</taxon>
    </lineage>
</organism>
<evidence type="ECO:0000256" key="3">
    <source>
        <dbReference type="ARBA" id="ARBA00034247"/>
    </source>
</evidence>
<dbReference type="CDD" id="cd00130">
    <property type="entry name" value="PAS"/>
    <property type="match status" value="2"/>
</dbReference>
<evidence type="ECO:0000256" key="2">
    <source>
        <dbReference type="ARBA" id="ARBA00012528"/>
    </source>
</evidence>
<feature type="domain" description="PAS" evidence="4">
    <location>
        <begin position="28"/>
        <end position="75"/>
    </location>
</feature>
<dbReference type="GO" id="GO:0052621">
    <property type="term" value="F:diguanylate cyclase activity"/>
    <property type="evidence" value="ECO:0007669"/>
    <property type="project" value="UniProtKB-EC"/>
</dbReference>
<dbReference type="SUPFAM" id="SSF55073">
    <property type="entry name" value="Nucleotide cyclase"/>
    <property type="match status" value="1"/>
</dbReference>
<evidence type="ECO:0000313" key="7">
    <source>
        <dbReference type="Proteomes" id="UP000078503"/>
    </source>
</evidence>
<dbReference type="CDD" id="cd01949">
    <property type="entry name" value="GGDEF"/>
    <property type="match status" value="1"/>
</dbReference>
<feature type="domain" description="GGDEF" evidence="5">
    <location>
        <begin position="287"/>
        <end position="430"/>
    </location>
</feature>
<evidence type="ECO:0000259" key="4">
    <source>
        <dbReference type="PROSITE" id="PS50112"/>
    </source>
</evidence>